<reference evidence="1 2" key="1">
    <citation type="submission" date="2019-07" db="EMBL/GenBank/DDBJ databases">
        <title>Whole genome shotgun sequence of Methylobacterium gnaphalii NBRC 107716.</title>
        <authorList>
            <person name="Hosoyama A."/>
            <person name="Uohara A."/>
            <person name="Ohji S."/>
            <person name="Ichikawa N."/>
        </authorList>
    </citation>
    <scope>NUCLEOTIDE SEQUENCE [LARGE SCALE GENOMIC DNA]</scope>
    <source>
        <strain evidence="1 2">NBRC 107716</strain>
    </source>
</reference>
<dbReference type="InterPro" id="IPR011101">
    <property type="entry name" value="DUF5131"/>
</dbReference>
<dbReference type="Proteomes" id="UP000321750">
    <property type="component" value="Unassembled WGS sequence"/>
</dbReference>
<dbReference type="OrthoDB" id="9787478at2"/>
<dbReference type="EMBL" id="BJZV01000007">
    <property type="protein sequence ID" value="GEP09881.1"/>
    <property type="molecule type" value="Genomic_DNA"/>
</dbReference>
<evidence type="ECO:0000313" key="2">
    <source>
        <dbReference type="Proteomes" id="UP000321750"/>
    </source>
</evidence>
<keyword evidence="2" id="KW-1185">Reference proteome</keyword>
<dbReference type="RefSeq" id="WP_147046173.1">
    <property type="nucleotide sequence ID" value="NZ_BJZV01000007.1"/>
</dbReference>
<name>A0A512JIV3_9HYPH</name>
<gene>
    <name evidence="1" type="ORF">MGN01_17260</name>
</gene>
<evidence type="ECO:0000313" key="1">
    <source>
        <dbReference type="EMBL" id="GEP09881.1"/>
    </source>
</evidence>
<organism evidence="1 2">
    <name type="scientific">Methylobacterium gnaphalii</name>
    <dbReference type="NCBI Taxonomy" id="1010610"/>
    <lineage>
        <taxon>Bacteria</taxon>
        <taxon>Pseudomonadati</taxon>
        <taxon>Pseudomonadota</taxon>
        <taxon>Alphaproteobacteria</taxon>
        <taxon>Hyphomicrobiales</taxon>
        <taxon>Methylobacteriaceae</taxon>
        <taxon>Methylobacterium</taxon>
    </lineage>
</organism>
<protein>
    <submittedName>
        <fullName evidence="1">Uncharacterized protein</fullName>
    </submittedName>
</protein>
<sequence length="290" mass="32885">MAENTKIEWAHHTFNPWTGCTRISPACDNCYAADWAKRTGQPHLWEGSRRRTSEENWRKPLKWNRSAAAAGIRYRVFCASLADVFDNQAKEVWRSDLFELIEATPSLDWMLLTKRPQNIAKMVWPRWDAGLPSNVWLGATVEDRKRLANIDHLRAVPAAVRFLSIEPLLEDLGEIDLTGIHLVIVGGESGPNARPMHPHWARSIREQCVAAGVPFFFKQWGDWLDEGLATAQHCAPTDSMFDVYGRPTGPRWYFYDPDDRLGGAMIRIGKKAAGRLLDGVEHNGMPEARV</sequence>
<dbReference type="AlphaFoldDB" id="A0A512JIV3"/>
<accession>A0A512JIV3</accession>
<comment type="caution">
    <text evidence="1">The sequence shown here is derived from an EMBL/GenBank/DDBJ whole genome shotgun (WGS) entry which is preliminary data.</text>
</comment>
<dbReference type="Pfam" id="PF07505">
    <property type="entry name" value="DUF5131"/>
    <property type="match status" value="1"/>
</dbReference>
<proteinExistence type="predicted"/>